<proteinExistence type="predicted"/>
<sequence length="310" mass="35289">MPEFSAVEGMKFIYPILIGFMVVEYLVARENYELKDSLAGFGIALGASIVASFTKVFTVVVVFQWFFDVFAPIREQYLGYTSIGFAWWAWILAVLADDFNFYWHHRLSHTVRVLWAAHVPHHSSKNFNFAVSIRNGWFITLYKPVFWLWMACIGFEPVMIGTALIINATYQYFLHTKLLGSLGFFGKIFNNPYVHAVHHSSNVEYLDKNHGGIFLFWDHVFGTWQNIIPGVEPKYGILKDPETYNPIKLNTHEFEAIFKDVKKAKNLKQALMYIFGPPGWSPDNSTLTVKQIQAGAIPQGAPSNSASEAA</sequence>
<feature type="transmembrane region" description="Helical" evidence="7">
    <location>
        <begin position="77"/>
        <end position="96"/>
    </location>
</feature>
<evidence type="ECO:0000256" key="7">
    <source>
        <dbReference type="SAM" id="Phobius"/>
    </source>
</evidence>
<dbReference type="GO" id="GO:0008610">
    <property type="term" value="P:lipid biosynthetic process"/>
    <property type="evidence" value="ECO:0007669"/>
    <property type="project" value="InterPro"/>
</dbReference>
<accession>A0A239M149</accession>
<reference evidence="9 10" key="1">
    <citation type="submission" date="2017-06" db="EMBL/GenBank/DDBJ databases">
        <authorList>
            <person name="Kim H.J."/>
            <person name="Triplett B.A."/>
        </authorList>
    </citation>
    <scope>NUCLEOTIDE SEQUENCE [LARGE SCALE GENOMIC DNA]</scope>
    <source>
        <strain evidence="9 10">DSM 19307</strain>
    </source>
</reference>
<evidence type="ECO:0000313" key="9">
    <source>
        <dbReference type="EMBL" id="SNT35803.1"/>
    </source>
</evidence>
<dbReference type="InterPro" id="IPR051689">
    <property type="entry name" value="Sterol_desaturase/TMEM195"/>
</dbReference>
<dbReference type="AlphaFoldDB" id="A0A239M149"/>
<feature type="domain" description="Fatty acid hydroxylase" evidence="8">
    <location>
        <begin position="90"/>
        <end position="223"/>
    </location>
</feature>
<dbReference type="EMBL" id="FZPD01000006">
    <property type="protein sequence ID" value="SNT35803.1"/>
    <property type="molecule type" value="Genomic_DNA"/>
</dbReference>
<evidence type="ECO:0000256" key="4">
    <source>
        <dbReference type="ARBA" id="ARBA00023002"/>
    </source>
</evidence>
<evidence type="ECO:0000256" key="2">
    <source>
        <dbReference type="ARBA" id="ARBA00022692"/>
    </source>
</evidence>
<dbReference type="GO" id="GO:0012505">
    <property type="term" value="C:endomembrane system"/>
    <property type="evidence" value="ECO:0007669"/>
    <property type="project" value="UniProtKB-SubCell"/>
</dbReference>
<gene>
    <name evidence="9" type="ORF">SAMN05421640_3517</name>
</gene>
<keyword evidence="5" id="KW-0443">Lipid metabolism</keyword>
<dbReference type="RefSeq" id="WP_089358186.1">
    <property type="nucleotide sequence ID" value="NZ_FZPD01000006.1"/>
</dbReference>
<dbReference type="OrthoDB" id="9770329at2"/>
<dbReference type="Proteomes" id="UP000198393">
    <property type="component" value="Unassembled WGS sequence"/>
</dbReference>
<organism evidence="9 10">
    <name type="scientific">Ekhidna lutea</name>
    <dbReference type="NCBI Taxonomy" id="447679"/>
    <lineage>
        <taxon>Bacteria</taxon>
        <taxon>Pseudomonadati</taxon>
        <taxon>Bacteroidota</taxon>
        <taxon>Cytophagia</taxon>
        <taxon>Cytophagales</taxon>
        <taxon>Reichenbachiellaceae</taxon>
        <taxon>Ekhidna</taxon>
    </lineage>
</organism>
<keyword evidence="4" id="KW-0560">Oxidoreductase</keyword>
<evidence type="ECO:0000313" key="10">
    <source>
        <dbReference type="Proteomes" id="UP000198393"/>
    </source>
</evidence>
<evidence type="ECO:0000256" key="3">
    <source>
        <dbReference type="ARBA" id="ARBA00022989"/>
    </source>
</evidence>
<dbReference type="PANTHER" id="PTHR21624:SF1">
    <property type="entry name" value="ALKYLGLYCEROL MONOOXYGENASE"/>
    <property type="match status" value="1"/>
</dbReference>
<keyword evidence="2 7" id="KW-0812">Transmembrane</keyword>
<evidence type="ECO:0000256" key="1">
    <source>
        <dbReference type="ARBA" id="ARBA00004127"/>
    </source>
</evidence>
<protein>
    <submittedName>
        <fullName evidence="9">Fatty acid hydroxylase superfamily protein</fullName>
    </submittedName>
</protein>
<dbReference type="InterPro" id="IPR006694">
    <property type="entry name" value="Fatty_acid_hydroxylase"/>
</dbReference>
<name>A0A239M149_EKHLU</name>
<dbReference type="GO" id="GO:0005506">
    <property type="term" value="F:iron ion binding"/>
    <property type="evidence" value="ECO:0007669"/>
    <property type="project" value="InterPro"/>
</dbReference>
<dbReference type="Pfam" id="PF04116">
    <property type="entry name" value="FA_hydroxylase"/>
    <property type="match status" value="1"/>
</dbReference>
<dbReference type="GO" id="GO:0006643">
    <property type="term" value="P:membrane lipid metabolic process"/>
    <property type="evidence" value="ECO:0007669"/>
    <property type="project" value="TreeGrafter"/>
</dbReference>
<keyword evidence="10" id="KW-1185">Reference proteome</keyword>
<feature type="transmembrane region" description="Helical" evidence="7">
    <location>
        <begin position="40"/>
        <end position="65"/>
    </location>
</feature>
<feature type="transmembrane region" description="Helical" evidence="7">
    <location>
        <begin position="146"/>
        <end position="170"/>
    </location>
</feature>
<keyword evidence="6 7" id="KW-0472">Membrane</keyword>
<evidence type="ECO:0000259" key="8">
    <source>
        <dbReference type="Pfam" id="PF04116"/>
    </source>
</evidence>
<dbReference type="PANTHER" id="PTHR21624">
    <property type="entry name" value="STEROL DESATURASE-RELATED PROTEIN"/>
    <property type="match status" value="1"/>
</dbReference>
<feature type="transmembrane region" description="Helical" evidence="7">
    <location>
        <begin position="12"/>
        <end position="28"/>
    </location>
</feature>
<keyword evidence="3 7" id="KW-1133">Transmembrane helix</keyword>
<comment type="subcellular location">
    <subcellularLocation>
        <location evidence="1">Endomembrane system</location>
        <topology evidence="1">Multi-pass membrane protein</topology>
    </subcellularLocation>
</comment>
<dbReference type="GO" id="GO:0050479">
    <property type="term" value="F:glyceryl-ether monooxygenase activity"/>
    <property type="evidence" value="ECO:0007669"/>
    <property type="project" value="TreeGrafter"/>
</dbReference>
<dbReference type="GO" id="GO:0016020">
    <property type="term" value="C:membrane"/>
    <property type="evidence" value="ECO:0007669"/>
    <property type="project" value="GOC"/>
</dbReference>
<evidence type="ECO:0000256" key="5">
    <source>
        <dbReference type="ARBA" id="ARBA00023098"/>
    </source>
</evidence>
<evidence type="ECO:0000256" key="6">
    <source>
        <dbReference type="ARBA" id="ARBA00023136"/>
    </source>
</evidence>